<dbReference type="EMBL" id="KC571983">
    <property type="protein sequence ID" value="AGM32482.1"/>
    <property type="molecule type" value="mRNA"/>
</dbReference>
<protein>
    <submittedName>
        <fullName evidence="2">Sel1 domain containing protein</fullName>
    </submittedName>
</protein>
<evidence type="ECO:0000256" key="1">
    <source>
        <dbReference type="ARBA" id="ARBA00038101"/>
    </source>
</evidence>
<comment type="similarity">
    <text evidence="1">Belongs to the sel-1 family.</text>
</comment>
<dbReference type="Gene3D" id="1.25.40.10">
    <property type="entry name" value="Tetratricopeptide repeat domain"/>
    <property type="match status" value="1"/>
</dbReference>
<proteinExistence type="evidence at transcript level"/>
<dbReference type="PANTHER" id="PTHR11102">
    <property type="entry name" value="SEL-1-LIKE PROTEIN"/>
    <property type="match status" value="1"/>
</dbReference>
<evidence type="ECO:0000313" key="2">
    <source>
        <dbReference type="EMBL" id="AGM32482.1"/>
    </source>
</evidence>
<organism evidence="2">
    <name type="scientific">Coptotermes formosanus</name>
    <name type="common">Formosan subterranean termite</name>
    <dbReference type="NCBI Taxonomy" id="36987"/>
    <lineage>
        <taxon>Eukaryota</taxon>
        <taxon>Metazoa</taxon>
        <taxon>Ecdysozoa</taxon>
        <taxon>Arthropoda</taxon>
        <taxon>Hexapoda</taxon>
        <taxon>Insecta</taxon>
        <taxon>Pterygota</taxon>
        <taxon>Neoptera</taxon>
        <taxon>Polyneoptera</taxon>
        <taxon>Dictyoptera</taxon>
        <taxon>Blattodea</taxon>
        <taxon>Blattoidea</taxon>
        <taxon>Termitoidae</taxon>
        <taxon>Rhinotermitidae</taxon>
        <taxon>Coptotermes</taxon>
    </lineage>
</organism>
<dbReference type="AlphaFoldDB" id="R4V1G0"/>
<dbReference type="InterPro" id="IPR050767">
    <property type="entry name" value="Sel1_AlgK"/>
</dbReference>
<sequence length="197" mass="22321">MGIFKNDMNAKRSVEAERLFRLAFSFERLNTKRSIERAAQLYGQAARLGHPEAMFRYFICCYRGIGLHRNERRAYDWCQKSAESGYGLAASTMSFYYETGENPMRIVDQDRAECWYRKASELGDPDAMCSFGTILVERGEVEAGVSLIRQSAELGCSFGLLKLGTELVCGSAFWGRDVATGVDLLFRARDVLFKRLS</sequence>
<dbReference type="SUPFAM" id="SSF81901">
    <property type="entry name" value="HCP-like"/>
    <property type="match status" value="1"/>
</dbReference>
<dbReference type="SMART" id="SM00671">
    <property type="entry name" value="SEL1"/>
    <property type="match status" value="3"/>
</dbReference>
<accession>R4V1G0</accession>
<dbReference type="PANTHER" id="PTHR11102:SF160">
    <property type="entry name" value="ERAD-ASSOCIATED E3 UBIQUITIN-PROTEIN LIGASE COMPONENT HRD3"/>
    <property type="match status" value="1"/>
</dbReference>
<dbReference type="InterPro" id="IPR011990">
    <property type="entry name" value="TPR-like_helical_dom_sf"/>
</dbReference>
<name>R4V1G0_COPFO</name>
<dbReference type="Pfam" id="PF08238">
    <property type="entry name" value="Sel1"/>
    <property type="match status" value="3"/>
</dbReference>
<reference evidence="2" key="1">
    <citation type="submission" date="2013-02" db="EMBL/GenBank/DDBJ databases">
        <title>Immune-Related transcriptome of Coptotermes formosanus Shiraki workers: the defense mechanism.</title>
        <authorList>
            <person name="Hussain A."/>
            <person name="Li Y.F."/>
            <person name="Cheng Y."/>
            <person name="Liu Y."/>
            <person name="Chen C.C."/>
            <person name="Wen S.Y."/>
        </authorList>
    </citation>
    <scope>NUCLEOTIDE SEQUENCE</scope>
</reference>
<dbReference type="InterPro" id="IPR006597">
    <property type="entry name" value="Sel1-like"/>
</dbReference>